<feature type="binding site" evidence="2">
    <location>
        <begin position="97"/>
        <end position="98"/>
    </location>
    <ligand>
        <name>S-adenosyl-L-methionine</name>
        <dbReference type="ChEBI" id="CHEBI:59789"/>
    </ligand>
</feature>
<dbReference type="OrthoDB" id="5522265at2"/>
<dbReference type="Proteomes" id="UP000220611">
    <property type="component" value="Unassembled WGS sequence"/>
</dbReference>
<evidence type="ECO:0000313" key="8">
    <source>
        <dbReference type="Proteomes" id="UP000220611"/>
    </source>
</evidence>
<evidence type="ECO:0000313" key="5">
    <source>
        <dbReference type="EMBL" id="EDO59851.1"/>
    </source>
</evidence>
<evidence type="ECO:0000256" key="1">
    <source>
        <dbReference type="PIRSR" id="PIRSR018249-1"/>
    </source>
</evidence>
<dbReference type="Gene3D" id="3.40.50.150">
    <property type="entry name" value="Vaccinia Virus protein VP39"/>
    <property type="match status" value="1"/>
</dbReference>
<organism evidence="5 7">
    <name type="scientific">[Clostridium] leptum DSM 753</name>
    <dbReference type="NCBI Taxonomy" id="428125"/>
    <lineage>
        <taxon>Bacteria</taxon>
        <taxon>Bacillati</taxon>
        <taxon>Bacillota</taxon>
        <taxon>Clostridia</taxon>
        <taxon>Eubacteriales</taxon>
        <taxon>Oscillospiraceae</taxon>
        <taxon>Oscillospiraceae incertae sedis</taxon>
    </lineage>
</organism>
<dbReference type="Pfam" id="PF13847">
    <property type="entry name" value="Methyltransf_31"/>
    <property type="match status" value="1"/>
</dbReference>
<reference evidence="6 8" key="3">
    <citation type="submission" date="2017-07" db="EMBL/GenBank/DDBJ databases">
        <title>Prevalence of linear plasmids in Cutibacterium (Propionibacterium) acnes isolates obtained from prostatic tissue.</title>
        <authorList>
            <person name="Davidsson S."/>
            <person name="Carlsson J."/>
            <person name="Molling P."/>
            <person name="Andren O."/>
            <person name="Andersson S.-O."/>
            <person name="Brzuszkiewicz E."/>
            <person name="Poehlein A."/>
            <person name="Al-Zeer M."/>
            <person name="Brinkmann V."/>
            <person name="Scavenius C."/>
            <person name="Nazipi S."/>
            <person name="Soderquist B."/>
            <person name="Bruggemann H."/>
        </authorList>
    </citation>
    <scope>NUCLEOTIDE SEQUENCE [LARGE SCALE GENOMIC DNA]</scope>
    <source>
        <strain evidence="6 8">DSM 753</strain>
    </source>
</reference>
<feature type="binding site" evidence="1">
    <location>
        <position position="22"/>
    </location>
    <ligand>
        <name>Zn(2+)</name>
        <dbReference type="ChEBI" id="CHEBI:29105"/>
    </ligand>
</feature>
<sequence>MFPLCCPKCGLPLKKEGNGCQCSEGHRYDLARSGYVNLLLANGKHSLQPGDDKRMVRARRLFLEKGYYEPFRRAVCQKALERLPMERPVVLDAGCGEGYYTGGLAQALKERGKAPMAAGVDISKIAADQAAKAHKGIQFAVGSVFHLPVLEASCDLAMNLFAPLCAGEILRVLKPGGVFLLGVPDRRHLWQLKQAVYREPYENELKEPELPGFSLLEDYPVKDWLLLDNNEDIQNLFQMTPYYYKTSRQDQERAERLETLKTQVEFRVFVYRKQGA</sequence>
<evidence type="ECO:0000256" key="2">
    <source>
        <dbReference type="PIRSR" id="PIRSR018249-2"/>
    </source>
</evidence>
<keyword evidence="2" id="KW-0949">S-adenosyl-L-methionine</keyword>
<dbReference type="InterPro" id="IPR048647">
    <property type="entry name" value="RlmA_N"/>
</dbReference>
<dbReference type="InterPro" id="IPR025714">
    <property type="entry name" value="Methyltranfer_dom"/>
</dbReference>
<proteinExistence type="predicted"/>
<protein>
    <submittedName>
        <fullName evidence="5">Methyltransferase domain protein</fullName>
    </submittedName>
</protein>
<reference evidence="5 7" key="2">
    <citation type="submission" date="2007-08" db="EMBL/GenBank/DDBJ databases">
        <authorList>
            <person name="Fulton L."/>
            <person name="Clifton S."/>
            <person name="Fulton B."/>
            <person name="Xu J."/>
            <person name="Minx P."/>
            <person name="Pepin K.H."/>
            <person name="Johnson M."/>
            <person name="Thiruvilangam P."/>
            <person name="Bhonagiri V."/>
            <person name="Nash W.E."/>
            <person name="Wang C."/>
            <person name="Mardis E.R."/>
            <person name="Wilson R.K."/>
        </authorList>
    </citation>
    <scope>NUCLEOTIDE SEQUENCE [LARGE SCALE GENOMIC DNA]</scope>
    <source>
        <strain evidence="5 7">DSM 753</strain>
    </source>
</reference>
<accession>A7VZ73</accession>
<dbReference type="EMBL" id="ABCB02000021">
    <property type="protein sequence ID" value="EDO59851.1"/>
    <property type="molecule type" value="Genomic_DNA"/>
</dbReference>
<name>A7VZ73_9FIRM</name>
<dbReference type="InterPro" id="IPR016718">
    <property type="entry name" value="rRNA_m1G-MeTrfase_A_prd"/>
</dbReference>
<dbReference type="GO" id="GO:0008168">
    <property type="term" value="F:methyltransferase activity"/>
    <property type="evidence" value="ECO:0007669"/>
    <property type="project" value="UniProtKB-KW"/>
</dbReference>
<feature type="domain" description="23S rRNA (guanine(745)-N(1))-methyltransferase N-terminal" evidence="4">
    <location>
        <begin position="5"/>
        <end position="46"/>
    </location>
</feature>
<dbReference type="Proteomes" id="UP000003490">
    <property type="component" value="Unassembled WGS sequence"/>
</dbReference>
<keyword evidence="1" id="KW-0479">Metal-binding</keyword>
<evidence type="ECO:0000259" key="3">
    <source>
        <dbReference type="Pfam" id="PF13847"/>
    </source>
</evidence>
<feature type="binding site" evidence="2">
    <location>
        <position position="68"/>
    </location>
    <ligand>
        <name>S-adenosyl-L-methionine</name>
        <dbReference type="ChEBI" id="CHEBI:59789"/>
    </ligand>
</feature>
<gene>
    <name evidence="6" type="ORF">CH238_04850</name>
    <name evidence="5" type="ORF">CLOLEP_03902</name>
</gene>
<comment type="caution">
    <text evidence="5">The sequence shown here is derived from an EMBL/GenBank/DDBJ whole genome shotgun (WGS) entry which is preliminary data.</text>
</comment>
<keyword evidence="5" id="KW-0808">Transferase</keyword>
<dbReference type="GO" id="GO:0032259">
    <property type="term" value="P:methylation"/>
    <property type="evidence" value="ECO:0007669"/>
    <property type="project" value="UniProtKB-KW"/>
</dbReference>
<dbReference type="EMBL" id="NOXF01000002">
    <property type="protein sequence ID" value="PEQ25355.1"/>
    <property type="molecule type" value="Genomic_DNA"/>
</dbReference>
<feature type="binding site" evidence="2">
    <location>
        <position position="188"/>
    </location>
    <ligand>
        <name>S-adenosyl-L-methionine</name>
        <dbReference type="ChEBI" id="CHEBI:59789"/>
    </ligand>
</feature>
<keyword evidence="8" id="KW-1185">Reference proteome</keyword>
<reference evidence="5 7" key="1">
    <citation type="submission" date="2007-08" db="EMBL/GenBank/DDBJ databases">
        <title>Draft genome sequence of Clostridium leptum (DSM 753).</title>
        <authorList>
            <person name="Sudarsanam P."/>
            <person name="Ley R."/>
            <person name="Guruge J."/>
            <person name="Turnbaugh P.J."/>
            <person name="Mahowald M."/>
            <person name="Liep D."/>
            <person name="Gordon J."/>
        </authorList>
    </citation>
    <scope>NUCLEOTIDE SEQUENCE [LARGE SCALE GENOMIC DNA]</scope>
    <source>
        <strain evidence="5 7">DSM 753</strain>
    </source>
</reference>
<dbReference type="InterPro" id="IPR029063">
    <property type="entry name" value="SAM-dependent_MTases_sf"/>
</dbReference>
<dbReference type="HOGENOM" id="CLU_050931_0_0_9"/>
<evidence type="ECO:0000313" key="7">
    <source>
        <dbReference type="Proteomes" id="UP000003490"/>
    </source>
</evidence>
<feature type="domain" description="Methyltransferase" evidence="3">
    <location>
        <begin position="89"/>
        <end position="198"/>
    </location>
</feature>
<dbReference type="SUPFAM" id="SSF53335">
    <property type="entry name" value="S-adenosyl-L-methionine-dependent methyltransferases"/>
    <property type="match status" value="1"/>
</dbReference>
<evidence type="ECO:0000313" key="6">
    <source>
        <dbReference type="EMBL" id="PEQ25355.1"/>
    </source>
</evidence>
<dbReference type="AlphaFoldDB" id="A7VZ73"/>
<dbReference type="PIRSF" id="PIRSF018249">
    <property type="entry name" value="MyrA_prd"/>
    <property type="match status" value="1"/>
</dbReference>
<keyword evidence="5" id="KW-0489">Methyltransferase</keyword>
<keyword evidence="1" id="KW-0862">Zinc</keyword>
<dbReference type="CDD" id="cd02440">
    <property type="entry name" value="AdoMet_MTases"/>
    <property type="match status" value="1"/>
</dbReference>
<evidence type="ECO:0000259" key="4">
    <source>
        <dbReference type="Pfam" id="PF21302"/>
    </source>
</evidence>
<dbReference type="GO" id="GO:0046872">
    <property type="term" value="F:metal ion binding"/>
    <property type="evidence" value="ECO:0007669"/>
    <property type="project" value="UniProtKB-KW"/>
</dbReference>
<feature type="binding site" evidence="1">
    <location>
        <position position="26"/>
    </location>
    <ligand>
        <name>Zn(2+)</name>
        <dbReference type="ChEBI" id="CHEBI:29105"/>
    </ligand>
</feature>
<dbReference type="eggNOG" id="COG2226">
    <property type="taxonomic scope" value="Bacteria"/>
</dbReference>
<dbReference type="Pfam" id="PF21302">
    <property type="entry name" value="Zn_ribbon_RlmA"/>
    <property type="match status" value="1"/>
</dbReference>